<reference evidence="4 5" key="2">
    <citation type="journal article" date="2011" name="ISME J.">
        <title>RNA-seq reveals cooperative metabolic interactions between two termite-gut spirochete species in co-culture.</title>
        <authorList>
            <person name="Rosenthal A.Z."/>
            <person name="Matson E.G."/>
            <person name="Eldar A."/>
            <person name="Leadbetter J.R."/>
        </authorList>
    </citation>
    <scope>NUCLEOTIDE SEQUENCE [LARGE SCALE GENOMIC DNA]</scope>
    <source>
        <strain evidence="5">ATCC BAA-888 / DSM 13862 / ZAS-9</strain>
    </source>
</reference>
<dbReference type="InterPro" id="IPR009926">
    <property type="entry name" value="T3SS_YcgR_PilZN"/>
</dbReference>
<feature type="domain" description="PilZ" evidence="2">
    <location>
        <begin position="286"/>
        <end position="369"/>
    </location>
</feature>
<dbReference type="InterPro" id="IPR009875">
    <property type="entry name" value="PilZ_domain"/>
</dbReference>
<evidence type="ECO:0000313" key="4">
    <source>
        <dbReference type="EMBL" id="AEF81395.1"/>
    </source>
</evidence>
<evidence type="ECO:0000259" key="2">
    <source>
        <dbReference type="Pfam" id="PF07238"/>
    </source>
</evidence>
<keyword evidence="1" id="KW-0812">Transmembrane</keyword>
<organism evidence="4 5">
    <name type="scientific">Leadbettera azotonutricia (strain ATCC BAA-888 / DSM 13862 / ZAS-9)</name>
    <name type="common">Treponema azotonutricium</name>
    <dbReference type="NCBI Taxonomy" id="545695"/>
    <lineage>
        <taxon>Bacteria</taxon>
        <taxon>Pseudomonadati</taxon>
        <taxon>Spirochaetota</taxon>
        <taxon>Spirochaetia</taxon>
        <taxon>Spirochaetales</taxon>
        <taxon>Breznakiellaceae</taxon>
        <taxon>Leadbettera</taxon>
    </lineage>
</organism>
<dbReference type="InParanoid" id="F5YDJ1"/>
<dbReference type="eggNOG" id="ENOG503483E">
    <property type="taxonomic scope" value="Bacteria"/>
</dbReference>
<gene>
    <name evidence="4" type="ordered locus">TREAZ_0335</name>
</gene>
<dbReference type="KEGG" id="taz:TREAZ_0335"/>
<dbReference type="STRING" id="545695.TREAZ_0335"/>
<proteinExistence type="predicted"/>
<dbReference type="OrthoDB" id="356259at2"/>
<dbReference type="AlphaFoldDB" id="F5YDJ1"/>
<dbReference type="HOGENOM" id="CLU_063055_0_0_12"/>
<keyword evidence="1" id="KW-0472">Membrane</keyword>
<protein>
    <submittedName>
        <fullName evidence="4">Type IV pilus assembly protein PilZ</fullName>
    </submittedName>
</protein>
<evidence type="ECO:0000259" key="3">
    <source>
        <dbReference type="Pfam" id="PF12945"/>
    </source>
</evidence>
<evidence type="ECO:0000256" key="1">
    <source>
        <dbReference type="SAM" id="Phobius"/>
    </source>
</evidence>
<name>F5YDJ1_LEAAZ</name>
<keyword evidence="1" id="KW-1133">Transmembrane helix</keyword>
<sequence>MFGIYGNLMLLQNPSYFKEDDPMGAMILLIGIGTIIVIAVIAHLARRGGAGAIPVKGGSSSASPRRFNGFTLHRISTAYNLDKDQAHLLEFVFRNDAVGDPERVMRSPALLDKHFKRAYKAIERNAETEEDVQQQLVRLFSLRNTIDSAPSSSSGVSTSQIAENTAAVLSTGKDSYSVRVISSKGENMVVEIPRNALGTPVKLARATSVSVSFFTKSSKGFAFASRVVGTVDTPNGPGLQLVHTGKPKALAQRRYRRKPVASGCVFYFVYVDTAKEGRKKVNKLIVDSRRFTGTILDISIGGCSIKTSAPVQVGSRLKIDVDYSDDSMITVLGQVLRSNRSGAVGTIIHIKFLKVPRRAFNNINALVFGYDSD</sequence>
<dbReference type="Pfam" id="PF12945">
    <property type="entry name" value="PilZNR"/>
    <property type="match status" value="1"/>
</dbReference>
<feature type="transmembrane region" description="Helical" evidence="1">
    <location>
        <begin position="23"/>
        <end position="45"/>
    </location>
</feature>
<dbReference type="Gene3D" id="2.40.10.220">
    <property type="entry name" value="predicted glycosyltransferase like domains"/>
    <property type="match status" value="1"/>
</dbReference>
<accession>F5YDJ1</accession>
<evidence type="ECO:0000313" key="5">
    <source>
        <dbReference type="Proteomes" id="UP000009222"/>
    </source>
</evidence>
<keyword evidence="5" id="KW-1185">Reference proteome</keyword>
<dbReference type="Pfam" id="PF07238">
    <property type="entry name" value="PilZ"/>
    <property type="match status" value="1"/>
</dbReference>
<dbReference type="Proteomes" id="UP000009222">
    <property type="component" value="Chromosome"/>
</dbReference>
<reference evidence="5" key="1">
    <citation type="submission" date="2009-12" db="EMBL/GenBank/DDBJ databases">
        <title>Complete sequence of Treponema azotonutricium strain ZAS-9.</title>
        <authorList>
            <person name="Tetu S.G."/>
            <person name="Matson E."/>
            <person name="Ren Q."/>
            <person name="Seshadri R."/>
            <person name="Elbourne L."/>
            <person name="Hassan K.A."/>
            <person name="Durkin A."/>
            <person name="Radune D."/>
            <person name="Mohamoud Y."/>
            <person name="Shay R."/>
            <person name="Jin S."/>
            <person name="Zhang X."/>
            <person name="Lucey K."/>
            <person name="Ballor N.R."/>
            <person name="Ottesen E."/>
            <person name="Rosenthal R."/>
            <person name="Allen A."/>
            <person name="Leadbetter J.R."/>
            <person name="Paulsen I.T."/>
        </authorList>
    </citation>
    <scope>NUCLEOTIDE SEQUENCE [LARGE SCALE GENOMIC DNA]</scope>
    <source>
        <strain evidence="5">ATCC BAA-888 / DSM 13862 / ZAS-9</strain>
    </source>
</reference>
<dbReference type="EMBL" id="CP001841">
    <property type="protein sequence ID" value="AEF81395.1"/>
    <property type="molecule type" value="Genomic_DNA"/>
</dbReference>
<feature type="domain" description="Type III secretion system flagellar brake protein YcgR PilZN" evidence="3">
    <location>
        <begin position="172"/>
        <end position="234"/>
    </location>
</feature>
<dbReference type="GO" id="GO:0035438">
    <property type="term" value="F:cyclic-di-GMP binding"/>
    <property type="evidence" value="ECO:0007669"/>
    <property type="project" value="InterPro"/>
</dbReference>
<dbReference type="SUPFAM" id="SSF141371">
    <property type="entry name" value="PilZ domain-like"/>
    <property type="match status" value="1"/>
</dbReference>